<protein>
    <recommendedName>
        <fullName evidence="7">D-hydantoinase</fullName>
    </recommendedName>
</protein>
<gene>
    <name evidence="10" type="ORF">GCM10017083_24890</name>
</gene>
<reference evidence="10" key="2">
    <citation type="submission" date="2020-09" db="EMBL/GenBank/DDBJ databases">
        <authorList>
            <person name="Sun Q."/>
            <person name="Kim S."/>
        </authorList>
    </citation>
    <scope>NUCLEOTIDE SEQUENCE</scope>
    <source>
        <strain evidence="10">KCTC 42651</strain>
    </source>
</reference>
<feature type="modified residue" description="N6-carboxylysine" evidence="8">
    <location>
        <position position="153"/>
    </location>
</feature>
<organism evidence="10 11">
    <name type="scientific">Thalassobaculum fulvum</name>
    <dbReference type="NCBI Taxonomy" id="1633335"/>
    <lineage>
        <taxon>Bacteria</taxon>
        <taxon>Pseudomonadati</taxon>
        <taxon>Pseudomonadota</taxon>
        <taxon>Alphaproteobacteria</taxon>
        <taxon>Rhodospirillales</taxon>
        <taxon>Thalassobaculaceae</taxon>
        <taxon>Thalassobaculum</taxon>
    </lineage>
</organism>
<accession>A0A918XS95</accession>
<comment type="caution">
    <text evidence="10">The sequence shown here is derived from an EMBL/GenBank/DDBJ whole genome shotgun (WGS) entry which is preliminary data.</text>
</comment>
<keyword evidence="5" id="KW-0378">Hydrolase</keyword>
<keyword evidence="3" id="KW-0597">Phosphoprotein</keyword>
<dbReference type="Gene3D" id="3.20.20.140">
    <property type="entry name" value="Metal-dependent hydrolases"/>
    <property type="match status" value="1"/>
</dbReference>
<dbReference type="Pfam" id="PF01979">
    <property type="entry name" value="Amidohydro_1"/>
    <property type="match status" value="1"/>
</dbReference>
<dbReference type="InterPro" id="IPR032466">
    <property type="entry name" value="Metal_Hydrolase"/>
</dbReference>
<evidence type="ECO:0000256" key="6">
    <source>
        <dbReference type="ARBA" id="ARBA00055040"/>
    </source>
</evidence>
<dbReference type="NCBIfam" id="NF009941">
    <property type="entry name" value="PRK13404.1"/>
    <property type="match status" value="1"/>
</dbReference>
<dbReference type="PANTHER" id="PTHR11647">
    <property type="entry name" value="HYDRANTOINASE/DIHYDROPYRIMIDINASE FAMILY MEMBER"/>
    <property type="match status" value="1"/>
</dbReference>
<evidence type="ECO:0000259" key="9">
    <source>
        <dbReference type="Pfam" id="PF01979"/>
    </source>
</evidence>
<evidence type="ECO:0000313" key="11">
    <source>
        <dbReference type="Proteomes" id="UP000630353"/>
    </source>
</evidence>
<proteinExistence type="inferred from homology"/>
<evidence type="ECO:0000256" key="1">
    <source>
        <dbReference type="ARBA" id="ARBA00001947"/>
    </source>
</evidence>
<reference evidence="10" key="1">
    <citation type="journal article" date="2014" name="Int. J. Syst. Evol. Microbiol.">
        <title>Complete genome sequence of Corynebacterium casei LMG S-19264T (=DSM 44701T), isolated from a smear-ripened cheese.</title>
        <authorList>
            <consortium name="US DOE Joint Genome Institute (JGI-PGF)"/>
            <person name="Walter F."/>
            <person name="Albersmeier A."/>
            <person name="Kalinowski J."/>
            <person name="Ruckert C."/>
        </authorList>
    </citation>
    <scope>NUCLEOTIDE SEQUENCE</scope>
    <source>
        <strain evidence="10">KCTC 42651</strain>
    </source>
</reference>
<feature type="domain" description="Amidohydrolase-related" evidence="9">
    <location>
        <begin position="52"/>
        <end position="443"/>
    </location>
</feature>
<evidence type="ECO:0000256" key="3">
    <source>
        <dbReference type="ARBA" id="ARBA00022553"/>
    </source>
</evidence>
<comment type="cofactor">
    <cofactor evidence="1">
        <name>Zn(2+)</name>
        <dbReference type="ChEBI" id="CHEBI:29105"/>
    </cofactor>
</comment>
<evidence type="ECO:0000256" key="8">
    <source>
        <dbReference type="PIRSR" id="PIRSR611778-50"/>
    </source>
</evidence>
<comment type="similarity">
    <text evidence="2">Belongs to the metallo-dependent hydrolases superfamily. Hydantoinase/dihydropyrimidinase family.</text>
</comment>
<dbReference type="Proteomes" id="UP000630353">
    <property type="component" value="Unassembled WGS sequence"/>
</dbReference>
<dbReference type="AlphaFoldDB" id="A0A918XS95"/>
<dbReference type="GO" id="GO:0016812">
    <property type="term" value="F:hydrolase activity, acting on carbon-nitrogen (but not peptide) bonds, in cyclic amides"/>
    <property type="evidence" value="ECO:0007669"/>
    <property type="project" value="TreeGrafter"/>
</dbReference>
<dbReference type="GO" id="GO:0005829">
    <property type="term" value="C:cytosol"/>
    <property type="evidence" value="ECO:0007669"/>
    <property type="project" value="TreeGrafter"/>
</dbReference>
<evidence type="ECO:0000313" key="10">
    <source>
        <dbReference type="EMBL" id="GHD50980.1"/>
    </source>
</evidence>
<dbReference type="SUPFAM" id="SSF51556">
    <property type="entry name" value="Metallo-dependent hydrolases"/>
    <property type="match status" value="1"/>
</dbReference>
<dbReference type="CDD" id="cd01314">
    <property type="entry name" value="D-HYD"/>
    <property type="match status" value="1"/>
</dbReference>
<evidence type="ECO:0000256" key="2">
    <source>
        <dbReference type="ARBA" id="ARBA00008829"/>
    </source>
</evidence>
<sequence length="486" mass="53414">MSEFDVIVKGGTVVTASETMRADVGVKDGRIVALAESLAGSAARVVDATGRYVMPGGVDSHCHIEQPSSTGGKNAETWESGTRSAACGGTTTVIAFSSQEKGEGVLSQVQAYHEKAKKACIDYSFHIIVSDPTDEVVRNELPPLIESGLRSIKLFMTYPKNRVDDREILRIFEVARRHQALVCVHAESHDAIMYMTEKLLEAGLGQTKYHAWCKPPLVEREAVTRAIMLAELMDQPIQIFHVTCEEAAEEIRRAQARGLKIFAETCPQYFVLTADDLDADQREGARLICSPAPRSVADQQALWNHVRAGTIGNVTSDHAPYNIDAPDGKFWSGDNAPFSQIANGVPGLETRMPICFHEGVVKGRIDLQQFVALTSTNSARLFGIYPQKGTIAIGADADIVVWDAEKKVRITQDILHHDTDYTPYEGMDVIGWPAVTLSRGRVVWNEGEIDCQAGWGRFLARQPYDYIKPRGVFPTPFNPITGKIEG</sequence>
<dbReference type="RefSeq" id="WP_189989947.1">
    <property type="nucleotide sequence ID" value="NZ_BMZS01000005.1"/>
</dbReference>
<dbReference type="SUPFAM" id="SSF51338">
    <property type="entry name" value="Composite domain of metallo-dependent hydrolases"/>
    <property type="match status" value="2"/>
</dbReference>
<dbReference type="FunFam" id="3.20.20.140:FF:000217">
    <property type="entry name" value="Dihydropyrimidinase-related protein 1"/>
    <property type="match status" value="1"/>
</dbReference>
<dbReference type="InterPro" id="IPR011778">
    <property type="entry name" value="Hydantoinase/dihydroPyrase"/>
</dbReference>
<dbReference type="InterPro" id="IPR050378">
    <property type="entry name" value="Metallo-dep_Hydrolases_sf"/>
</dbReference>
<dbReference type="Gene3D" id="2.30.40.10">
    <property type="entry name" value="Urease, subunit C, domain 1"/>
    <property type="match status" value="1"/>
</dbReference>
<comment type="PTM">
    <text evidence="8">Carbamylation allows a single lysine to coordinate two divalent metal cations.</text>
</comment>
<keyword evidence="4" id="KW-0479">Metal-binding</keyword>
<name>A0A918XS95_9PROT</name>
<evidence type="ECO:0000256" key="7">
    <source>
        <dbReference type="ARBA" id="ARBA00068457"/>
    </source>
</evidence>
<evidence type="ECO:0000256" key="5">
    <source>
        <dbReference type="ARBA" id="ARBA00022801"/>
    </source>
</evidence>
<evidence type="ECO:0000256" key="4">
    <source>
        <dbReference type="ARBA" id="ARBA00022723"/>
    </source>
</evidence>
<comment type="function">
    <text evidence="6">Catalyzes the stereospecific hydrolysis of the cyclic amide bond of D-hydantoin derivatives.</text>
</comment>
<dbReference type="PANTHER" id="PTHR11647:SF1">
    <property type="entry name" value="COLLAPSIN RESPONSE MEDIATOR PROTEIN"/>
    <property type="match status" value="1"/>
</dbReference>
<dbReference type="EMBL" id="BMZS01000005">
    <property type="protein sequence ID" value="GHD50980.1"/>
    <property type="molecule type" value="Genomic_DNA"/>
</dbReference>
<dbReference type="InterPro" id="IPR011059">
    <property type="entry name" value="Metal-dep_hydrolase_composite"/>
</dbReference>
<dbReference type="InterPro" id="IPR006680">
    <property type="entry name" value="Amidohydro-rel"/>
</dbReference>
<dbReference type="GO" id="GO:0046872">
    <property type="term" value="F:metal ion binding"/>
    <property type="evidence" value="ECO:0007669"/>
    <property type="project" value="UniProtKB-KW"/>
</dbReference>
<keyword evidence="11" id="KW-1185">Reference proteome</keyword>
<dbReference type="NCBIfam" id="TIGR02033">
    <property type="entry name" value="D-hydantoinase"/>
    <property type="match status" value="1"/>
</dbReference>